<dbReference type="AlphaFoldDB" id="A0A0G0M1X6"/>
<dbReference type="Proteomes" id="UP000034325">
    <property type="component" value="Unassembled WGS sequence"/>
</dbReference>
<gene>
    <name evidence="3" type="ORF">UT23_C0004G0032</name>
</gene>
<protein>
    <submittedName>
        <fullName evidence="3">Uncharacterized protein</fullName>
    </submittedName>
</protein>
<dbReference type="EMBL" id="LBWA01000004">
    <property type="protein sequence ID" value="KKQ98193.1"/>
    <property type="molecule type" value="Genomic_DNA"/>
</dbReference>
<proteinExistence type="predicted"/>
<feature type="compositionally biased region" description="Polar residues" evidence="1">
    <location>
        <begin position="1"/>
        <end position="19"/>
    </location>
</feature>
<accession>A0A0G0M1X6</accession>
<keyword evidence="2" id="KW-0812">Transmembrane</keyword>
<evidence type="ECO:0000256" key="2">
    <source>
        <dbReference type="SAM" id="Phobius"/>
    </source>
</evidence>
<feature type="transmembrane region" description="Helical" evidence="2">
    <location>
        <begin position="54"/>
        <end position="75"/>
    </location>
</feature>
<evidence type="ECO:0000313" key="3">
    <source>
        <dbReference type="EMBL" id="KKQ98193.1"/>
    </source>
</evidence>
<evidence type="ECO:0000256" key="1">
    <source>
        <dbReference type="SAM" id="MobiDB-lite"/>
    </source>
</evidence>
<keyword evidence="2" id="KW-0472">Membrane</keyword>
<comment type="caution">
    <text evidence="3">The sequence shown here is derived from an EMBL/GenBank/DDBJ whole genome shotgun (WGS) entry which is preliminary data.</text>
</comment>
<keyword evidence="2" id="KW-1133">Transmembrane helix</keyword>
<feature type="compositionally biased region" description="Pro residues" evidence="1">
    <location>
        <begin position="28"/>
        <end position="46"/>
    </location>
</feature>
<reference evidence="3 4" key="1">
    <citation type="journal article" date="2015" name="Nature">
        <title>rRNA introns, odd ribosomes, and small enigmatic genomes across a large radiation of phyla.</title>
        <authorList>
            <person name="Brown C.T."/>
            <person name="Hug L.A."/>
            <person name="Thomas B.C."/>
            <person name="Sharon I."/>
            <person name="Castelle C.J."/>
            <person name="Singh A."/>
            <person name="Wilkins M.J."/>
            <person name="Williams K.H."/>
            <person name="Banfield J.F."/>
        </authorList>
    </citation>
    <scope>NUCLEOTIDE SEQUENCE [LARGE SCALE GENOMIC DNA]</scope>
</reference>
<organism evidence="3 4">
    <name type="scientific">Candidatus Woesebacteria bacterium GW2011_GWA1_39_12</name>
    <dbReference type="NCBI Taxonomy" id="1618549"/>
    <lineage>
        <taxon>Bacteria</taxon>
        <taxon>Candidatus Woeseibacteriota</taxon>
    </lineage>
</organism>
<evidence type="ECO:0000313" key="4">
    <source>
        <dbReference type="Proteomes" id="UP000034325"/>
    </source>
</evidence>
<feature type="region of interest" description="Disordered" evidence="1">
    <location>
        <begin position="1"/>
        <end position="46"/>
    </location>
</feature>
<name>A0A0G0M1X6_9BACT</name>
<sequence>MPPENQPDSNFQPQGQTVNQPSSLTQSPQPPTLPTPPVPPVPPTPPPQKFNKKVLLLGLLLLFMSLVIAVSLILFKTQKLRDPAQSQTSSTITQQPTPTPNVTANWQIYTNSKFNYSAKYPGDFIINNYEQVKGEEEIIEFKKIQNGKETSIIIDISDNKISKELYLTYRNDVENRLQNNKPLEGEFDGLSGEYNKISIAGYEAYQLTLMSETQIISNAMFEKDGFIYKFQTTSENLSEIEIFNQILSTFKFLGTPATEQEKVLIDNWIKEKDLNEYGDPKDSIYAGGTPLFNELTGKRVDRYEYILEKHPDRPWNN</sequence>